<dbReference type="GO" id="GO:0005737">
    <property type="term" value="C:cytoplasm"/>
    <property type="evidence" value="ECO:0007669"/>
    <property type="project" value="UniProtKB-SubCell"/>
</dbReference>
<evidence type="ECO:0000256" key="1">
    <source>
        <dbReference type="ARBA" id="ARBA00003681"/>
    </source>
</evidence>
<evidence type="ECO:0000313" key="8">
    <source>
        <dbReference type="Proteomes" id="UP000007969"/>
    </source>
</evidence>
<dbReference type="InterPro" id="IPR002114">
    <property type="entry name" value="PTS_HPr_Ser_P_site"/>
</dbReference>
<dbReference type="Pfam" id="PF00381">
    <property type="entry name" value="PTS-HPr"/>
    <property type="match status" value="1"/>
</dbReference>
<dbReference type="PANTHER" id="PTHR33705">
    <property type="entry name" value="PHOSPHOCARRIER PROTEIN HPR"/>
    <property type="match status" value="1"/>
</dbReference>
<evidence type="ECO:0000256" key="4">
    <source>
        <dbReference type="ARBA" id="ARBA00022490"/>
    </source>
</evidence>
<feature type="domain" description="HPr" evidence="6">
    <location>
        <begin position="4"/>
        <end position="89"/>
    </location>
</feature>
<proteinExistence type="predicted"/>
<dbReference type="CDD" id="cd00367">
    <property type="entry name" value="PTS-HPr_like"/>
    <property type="match status" value="1"/>
</dbReference>
<keyword evidence="5" id="KW-0598">Phosphotransferase system</keyword>
<organism evidence="7 8">
    <name type="scientific">Clostridium kluyveri (strain NBRC 12016)</name>
    <dbReference type="NCBI Taxonomy" id="583346"/>
    <lineage>
        <taxon>Bacteria</taxon>
        <taxon>Bacillati</taxon>
        <taxon>Bacillota</taxon>
        <taxon>Clostridia</taxon>
        <taxon>Eubacteriales</taxon>
        <taxon>Clostridiaceae</taxon>
        <taxon>Clostridium</taxon>
    </lineage>
</organism>
<reference evidence="8" key="1">
    <citation type="submission" date="2005-09" db="EMBL/GenBank/DDBJ databases">
        <title>Complete genome sequence of Clostridium kluyveri and comparative genomics of Clostridia species.</title>
        <authorList>
            <person name="Inui M."/>
            <person name="Nonaka H."/>
            <person name="Shinoda Y."/>
            <person name="Ikenaga Y."/>
            <person name="Abe M."/>
            <person name="Naito K."/>
            <person name="Vertes A.A."/>
            <person name="Yukawa H."/>
        </authorList>
    </citation>
    <scope>NUCLEOTIDE SEQUENCE [LARGE SCALE GENOMIC DNA]</scope>
    <source>
        <strain evidence="8">NBRC 12016</strain>
    </source>
</reference>
<dbReference type="SUPFAM" id="SSF55594">
    <property type="entry name" value="HPr-like"/>
    <property type="match status" value="1"/>
</dbReference>
<comment type="function">
    <text evidence="1">General (non sugar-specific) component of the phosphoenolpyruvate-dependent sugar phosphotransferase system (sugar PTS). This major carbohydrate active-transport system catalyzes the phosphorylation of incoming sugar substrates concomitantly with their translocation across the cell membrane. The phosphoryl group from phosphoenolpyruvate (PEP) is transferred to the phosphoryl carrier protein HPr by enzyme I. Phospho-HPr then transfers it to the PTS EIIA domain.</text>
</comment>
<gene>
    <name evidence="7" type="ordered locus">CKR_1347</name>
</gene>
<dbReference type="AlphaFoldDB" id="B9E1M3"/>
<dbReference type="PROSITE" id="PS51350">
    <property type="entry name" value="PTS_HPR_DOM"/>
    <property type="match status" value="1"/>
</dbReference>
<comment type="subcellular location">
    <subcellularLocation>
        <location evidence="2">Cytoplasm</location>
    </subcellularLocation>
</comment>
<dbReference type="EMBL" id="AP009049">
    <property type="protein sequence ID" value="BAH06398.1"/>
    <property type="molecule type" value="Genomic_DNA"/>
</dbReference>
<dbReference type="HOGENOM" id="CLU_136230_2_2_9"/>
<sequence>MNYVVSREVIVKSPTGLHARPATLLVKKASSFKSELYIEFKEKRANIKSLIGVLSLGVPKGANVKITACGDDESLAVEEVVRLIKSLEE</sequence>
<accession>B9E1M3</accession>
<keyword evidence="4" id="KW-0963">Cytoplasm</keyword>
<dbReference type="InterPro" id="IPR001020">
    <property type="entry name" value="PTS_HPr_His_P_site"/>
</dbReference>
<dbReference type="InterPro" id="IPR035895">
    <property type="entry name" value="HPr-like_sf"/>
</dbReference>
<dbReference type="PANTHER" id="PTHR33705:SF2">
    <property type="entry name" value="PHOSPHOCARRIER PROTEIN NPR"/>
    <property type="match status" value="1"/>
</dbReference>
<dbReference type="KEGG" id="ckr:CKR_1347"/>
<dbReference type="InterPro" id="IPR050399">
    <property type="entry name" value="HPr"/>
</dbReference>
<dbReference type="PRINTS" id="PR00107">
    <property type="entry name" value="PHOSPHOCPHPR"/>
</dbReference>
<evidence type="ECO:0000256" key="3">
    <source>
        <dbReference type="ARBA" id="ARBA00020422"/>
    </source>
</evidence>
<dbReference type="NCBIfam" id="TIGR01003">
    <property type="entry name" value="PTS_HPr_family"/>
    <property type="match status" value="1"/>
</dbReference>
<dbReference type="Gene3D" id="3.30.1340.10">
    <property type="entry name" value="HPr-like"/>
    <property type="match status" value="1"/>
</dbReference>
<name>B9E1M3_CLOK1</name>
<evidence type="ECO:0000259" key="6">
    <source>
        <dbReference type="PROSITE" id="PS51350"/>
    </source>
</evidence>
<dbReference type="PROSITE" id="PS00589">
    <property type="entry name" value="PTS_HPR_SER"/>
    <property type="match status" value="1"/>
</dbReference>
<evidence type="ECO:0000313" key="7">
    <source>
        <dbReference type="EMBL" id="BAH06398.1"/>
    </source>
</evidence>
<dbReference type="InterPro" id="IPR000032">
    <property type="entry name" value="HPr-like"/>
</dbReference>
<dbReference type="GO" id="GO:0009401">
    <property type="term" value="P:phosphoenolpyruvate-dependent sugar phosphotransferase system"/>
    <property type="evidence" value="ECO:0007669"/>
    <property type="project" value="UniProtKB-KW"/>
</dbReference>
<evidence type="ECO:0000256" key="5">
    <source>
        <dbReference type="ARBA" id="ARBA00022683"/>
    </source>
</evidence>
<dbReference type="PROSITE" id="PS00369">
    <property type="entry name" value="PTS_HPR_HIS"/>
    <property type="match status" value="1"/>
</dbReference>
<evidence type="ECO:0000256" key="2">
    <source>
        <dbReference type="ARBA" id="ARBA00004496"/>
    </source>
</evidence>
<protein>
    <recommendedName>
        <fullName evidence="3">Phosphocarrier protein HPr</fullName>
    </recommendedName>
</protein>
<dbReference type="Proteomes" id="UP000007969">
    <property type="component" value="Chromosome"/>
</dbReference>